<dbReference type="OrthoDB" id="337872at2"/>
<organism evidence="2 3">
    <name type="scientific">Leptospira ellinghausenii</name>
    <dbReference type="NCBI Taxonomy" id="1917822"/>
    <lineage>
        <taxon>Bacteria</taxon>
        <taxon>Pseudomonadati</taxon>
        <taxon>Spirochaetota</taxon>
        <taxon>Spirochaetia</taxon>
        <taxon>Leptospirales</taxon>
        <taxon>Leptospiraceae</taxon>
        <taxon>Leptospira</taxon>
    </lineage>
</organism>
<keyword evidence="3" id="KW-1185">Reference proteome</keyword>
<name>A0A2P2DIH7_9LEPT</name>
<gene>
    <name evidence="2" type="ORF">LPTSP2_36730</name>
</gene>
<feature type="domain" description="DUF4325" evidence="1">
    <location>
        <begin position="24"/>
        <end position="75"/>
    </location>
</feature>
<proteinExistence type="predicted"/>
<dbReference type="RefSeq" id="WP_108961342.1">
    <property type="nucleotide sequence ID" value="NZ_BFAZ01000011.1"/>
</dbReference>
<evidence type="ECO:0000313" key="3">
    <source>
        <dbReference type="Proteomes" id="UP000245206"/>
    </source>
</evidence>
<comment type="caution">
    <text evidence="2">The sequence shown here is derived from an EMBL/GenBank/DDBJ whole genome shotgun (WGS) entry which is preliminary data.</text>
</comment>
<dbReference type="EMBL" id="BFAZ01000011">
    <property type="protein sequence ID" value="GBF44370.1"/>
    <property type="molecule type" value="Genomic_DNA"/>
</dbReference>
<protein>
    <recommendedName>
        <fullName evidence="1">DUF4325 domain-containing protein</fullName>
    </recommendedName>
</protein>
<dbReference type="Proteomes" id="UP000245206">
    <property type="component" value="Unassembled WGS sequence"/>
</dbReference>
<dbReference type="InterPro" id="IPR025474">
    <property type="entry name" value="DUF4325"/>
</dbReference>
<dbReference type="AlphaFoldDB" id="A0A2P2DIH7"/>
<sequence length="98" mass="11207">MNETVRLSFSGTDLSSRTYGQEQRLILEKLLQNGDKVTIDLRNIESISHSFADELFAVLYSKVGEKTFSEKINFIVKSEDLVQVISDSIRYRCNLQSV</sequence>
<accession>A0A2P2DIH7</accession>
<dbReference type="Pfam" id="PF14213">
    <property type="entry name" value="DUF4325"/>
    <property type="match status" value="1"/>
</dbReference>
<reference evidence="3" key="1">
    <citation type="journal article" date="2019" name="Microbiol. Immunol.">
        <title>Molecular and phenotypic characterization of Leptospira johnsonii sp. nov., Leptospira ellinghausenii sp. nov. and Leptospira ryugenii sp. nov. isolated from soil and water in Japan.</title>
        <authorList>
            <person name="Masuzawa T."/>
            <person name="Saito M."/>
            <person name="Nakao R."/>
            <person name="Nikaido Y."/>
            <person name="Matsumoto M."/>
            <person name="Ogawa M."/>
            <person name="Yokoyama M."/>
            <person name="Hidaka Y."/>
            <person name="Tomita J."/>
            <person name="Sakakibara K."/>
            <person name="Suzuki K."/>
            <person name="Yasuda S."/>
            <person name="Sato H."/>
            <person name="Yamaguchi M."/>
            <person name="Yoshida S.I."/>
            <person name="Koizumi N."/>
            <person name="Kawamura Y."/>
        </authorList>
    </citation>
    <scope>NUCLEOTIDE SEQUENCE [LARGE SCALE GENOMIC DNA]</scope>
    <source>
        <strain evidence="3">E18</strain>
    </source>
</reference>
<evidence type="ECO:0000259" key="1">
    <source>
        <dbReference type="Pfam" id="PF14213"/>
    </source>
</evidence>
<evidence type="ECO:0000313" key="2">
    <source>
        <dbReference type="EMBL" id="GBF44370.1"/>
    </source>
</evidence>